<dbReference type="EMBL" id="BAABJI010000002">
    <property type="protein sequence ID" value="GAA4911002.1"/>
    <property type="molecule type" value="Genomic_DNA"/>
</dbReference>
<dbReference type="InterPro" id="IPR052164">
    <property type="entry name" value="Anthracycline_SecMetBiosynth"/>
</dbReference>
<accession>A0ABP9FNR2</accession>
<dbReference type="SUPFAM" id="SSF54593">
    <property type="entry name" value="Glyoxalase/Bleomycin resistance protein/Dihydroxybiphenyl dioxygenase"/>
    <property type="match status" value="1"/>
</dbReference>
<organism evidence="2 3">
    <name type="scientific">Mucilaginibacter defluvii</name>
    <dbReference type="NCBI Taxonomy" id="1196019"/>
    <lineage>
        <taxon>Bacteria</taxon>
        <taxon>Pseudomonadati</taxon>
        <taxon>Bacteroidota</taxon>
        <taxon>Sphingobacteriia</taxon>
        <taxon>Sphingobacteriales</taxon>
        <taxon>Sphingobacteriaceae</taxon>
        <taxon>Mucilaginibacter</taxon>
    </lineage>
</organism>
<feature type="domain" description="VOC" evidence="1">
    <location>
        <begin position="7"/>
        <end position="117"/>
    </location>
</feature>
<dbReference type="InterPro" id="IPR029068">
    <property type="entry name" value="Glyas_Bleomycin-R_OHBP_Dase"/>
</dbReference>
<name>A0ABP9FNR2_9SPHI</name>
<dbReference type="PANTHER" id="PTHR33993:SF5">
    <property type="entry name" value="GLYOXALASE"/>
    <property type="match status" value="1"/>
</dbReference>
<keyword evidence="3" id="KW-1185">Reference proteome</keyword>
<proteinExistence type="predicted"/>
<sequence>MEKLVTGFGGFFFRAKDANALSKWYDEHLGINSLQSGEVWQQQAGQTVFMPFKQDTTYFGSPAQQFMINFRVTDLDALLAQLAEKGVRIDEKKQDDEYGKFAWIYDPEGNKIELWQPVE</sequence>
<dbReference type="Gene3D" id="3.10.180.10">
    <property type="entry name" value="2,3-Dihydroxybiphenyl 1,2-Dioxygenase, domain 1"/>
    <property type="match status" value="1"/>
</dbReference>
<dbReference type="RefSeq" id="WP_345330097.1">
    <property type="nucleotide sequence ID" value="NZ_BAABJI010000002.1"/>
</dbReference>
<dbReference type="PROSITE" id="PS51819">
    <property type="entry name" value="VOC"/>
    <property type="match status" value="1"/>
</dbReference>
<gene>
    <name evidence="2" type="ORF">GCM10023313_12400</name>
</gene>
<protein>
    <submittedName>
        <fullName evidence="2">VOC family protein</fullName>
    </submittedName>
</protein>
<evidence type="ECO:0000259" key="1">
    <source>
        <dbReference type="PROSITE" id="PS51819"/>
    </source>
</evidence>
<dbReference type="InterPro" id="IPR037523">
    <property type="entry name" value="VOC_core"/>
</dbReference>
<dbReference type="Pfam" id="PF00903">
    <property type="entry name" value="Glyoxalase"/>
    <property type="match status" value="1"/>
</dbReference>
<comment type="caution">
    <text evidence="2">The sequence shown here is derived from an EMBL/GenBank/DDBJ whole genome shotgun (WGS) entry which is preliminary data.</text>
</comment>
<dbReference type="InterPro" id="IPR004360">
    <property type="entry name" value="Glyas_Fos-R_dOase_dom"/>
</dbReference>
<reference evidence="3" key="1">
    <citation type="journal article" date="2019" name="Int. J. Syst. Evol. Microbiol.">
        <title>The Global Catalogue of Microorganisms (GCM) 10K type strain sequencing project: providing services to taxonomists for standard genome sequencing and annotation.</title>
        <authorList>
            <consortium name="The Broad Institute Genomics Platform"/>
            <consortium name="The Broad Institute Genome Sequencing Center for Infectious Disease"/>
            <person name="Wu L."/>
            <person name="Ma J."/>
        </authorList>
    </citation>
    <scope>NUCLEOTIDE SEQUENCE [LARGE SCALE GENOMIC DNA]</scope>
    <source>
        <strain evidence="3">JCM 18283</strain>
    </source>
</reference>
<evidence type="ECO:0000313" key="3">
    <source>
        <dbReference type="Proteomes" id="UP001501436"/>
    </source>
</evidence>
<dbReference type="PANTHER" id="PTHR33993">
    <property type="entry name" value="GLYOXALASE-RELATED"/>
    <property type="match status" value="1"/>
</dbReference>
<dbReference type="Proteomes" id="UP001501436">
    <property type="component" value="Unassembled WGS sequence"/>
</dbReference>
<evidence type="ECO:0000313" key="2">
    <source>
        <dbReference type="EMBL" id="GAA4911002.1"/>
    </source>
</evidence>